<dbReference type="Pfam" id="PF17871">
    <property type="entry name" value="AAA_lid_9"/>
    <property type="match status" value="1"/>
</dbReference>
<keyword evidence="4" id="KW-0812">Transmembrane</keyword>
<feature type="transmembrane region" description="Helical" evidence="4">
    <location>
        <begin position="65"/>
        <end position="83"/>
    </location>
</feature>
<dbReference type="InterPro" id="IPR019489">
    <property type="entry name" value="Clp_ATPase_C"/>
</dbReference>
<evidence type="ECO:0000259" key="5">
    <source>
        <dbReference type="SMART" id="SM00382"/>
    </source>
</evidence>
<evidence type="ECO:0000313" key="8">
    <source>
        <dbReference type="Proteomes" id="UP000178222"/>
    </source>
</evidence>
<organism evidence="7 8">
    <name type="scientific">Candidatus Wildermuthbacteria bacterium RIFCSPLOWO2_02_FULL_47_9c</name>
    <dbReference type="NCBI Taxonomy" id="1802466"/>
    <lineage>
        <taxon>Bacteria</taxon>
        <taxon>Candidatus Wildermuthiibacteriota</taxon>
    </lineage>
</organism>
<dbReference type="InterPro" id="IPR036628">
    <property type="entry name" value="Clp_N_dom_sf"/>
</dbReference>
<dbReference type="PRINTS" id="PR00300">
    <property type="entry name" value="CLPPROTEASEA"/>
</dbReference>
<dbReference type="PANTHER" id="PTHR11638">
    <property type="entry name" value="ATP-DEPENDENT CLP PROTEASE"/>
    <property type="match status" value="1"/>
</dbReference>
<evidence type="ECO:0000313" key="7">
    <source>
        <dbReference type="EMBL" id="OHA75808.1"/>
    </source>
</evidence>
<dbReference type="InterPro" id="IPR001270">
    <property type="entry name" value="ClpA/B"/>
</dbReference>
<dbReference type="Pfam" id="PF10431">
    <property type="entry name" value="ClpB_D2-small"/>
    <property type="match status" value="1"/>
</dbReference>
<evidence type="ECO:0000256" key="1">
    <source>
        <dbReference type="ARBA" id="ARBA00022741"/>
    </source>
</evidence>
<dbReference type="AlphaFoldDB" id="A0A1G2RTM7"/>
<feature type="domain" description="AAA+ ATPase" evidence="5">
    <location>
        <begin position="596"/>
        <end position="739"/>
    </location>
</feature>
<name>A0A1G2RTM7_9BACT</name>
<feature type="transmembrane region" description="Helical" evidence="4">
    <location>
        <begin position="35"/>
        <end position="53"/>
    </location>
</feature>
<dbReference type="CDD" id="cd19499">
    <property type="entry name" value="RecA-like_ClpB_Hsp104-like"/>
    <property type="match status" value="1"/>
</dbReference>
<dbReference type="Gene3D" id="1.10.1780.10">
    <property type="entry name" value="Clp, N-terminal domain"/>
    <property type="match status" value="1"/>
</dbReference>
<dbReference type="GO" id="GO:0005524">
    <property type="term" value="F:ATP binding"/>
    <property type="evidence" value="ECO:0007669"/>
    <property type="project" value="UniProtKB-KW"/>
</dbReference>
<dbReference type="InterPro" id="IPR003959">
    <property type="entry name" value="ATPase_AAA_core"/>
</dbReference>
<comment type="caution">
    <text evidence="7">The sequence shown here is derived from an EMBL/GenBank/DDBJ whole genome shotgun (WGS) entry which is preliminary data.</text>
</comment>
<dbReference type="Proteomes" id="UP000178222">
    <property type="component" value="Unassembled WGS sequence"/>
</dbReference>
<dbReference type="SUPFAM" id="SSF81923">
    <property type="entry name" value="Double Clp-N motif"/>
    <property type="match status" value="1"/>
</dbReference>
<keyword evidence="3" id="KW-0143">Chaperone</keyword>
<keyword evidence="4" id="KW-0472">Membrane</keyword>
<evidence type="ECO:0000256" key="3">
    <source>
        <dbReference type="ARBA" id="ARBA00023186"/>
    </source>
</evidence>
<dbReference type="InterPro" id="IPR003593">
    <property type="entry name" value="AAA+_ATPase"/>
</dbReference>
<keyword evidence="1" id="KW-0547">Nucleotide-binding</keyword>
<keyword evidence="2" id="KW-0067">ATP-binding</keyword>
<evidence type="ECO:0000256" key="2">
    <source>
        <dbReference type="ARBA" id="ARBA00022840"/>
    </source>
</evidence>
<dbReference type="SMART" id="SM01086">
    <property type="entry name" value="ClpB_D2-small"/>
    <property type="match status" value="1"/>
</dbReference>
<evidence type="ECO:0000259" key="6">
    <source>
        <dbReference type="SMART" id="SM01086"/>
    </source>
</evidence>
<dbReference type="Pfam" id="PF07724">
    <property type="entry name" value="AAA_2"/>
    <property type="match status" value="1"/>
</dbReference>
<dbReference type="Gene3D" id="3.40.50.300">
    <property type="entry name" value="P-loop containing nucleotide triphosphate hydrolases"/>
    <property type="match status" value="2"/>
</dbReference>
<dbReference type="InterPro" id="IPR050130">
    <property type="entry name" value="ClpA_ClpB"/>
</dbReference>
<reference evidence="7 8" key="1">
    <citation type="journal article" date="2016" name="Nat. Commun.">
        <title>Thousands of microbial genomes shed light on interconnected biogeochemical processes in an aquifer system.</title>
        <authorList>
            <person name="Anantharaman K."/>
            <person name="Brown C.T."/>
            <person name="Hug L.A."/>
            <person name="Sharon I."/>
            <person name="Castelle C.J."/>
            <person name="Probst A.J."/>
            <person name="Thomas B.C."/>
            <person name="Singh A."/>
            <person name="Wilkins M.J."/>
            <person name="Karaoz U."/>
            <person name="Brodie E.L."/>
            <person name="Williams K.H."/>
            <person name="Hubbard S.S."/>
            <person name="Banfield J.F."/>
        </authorList>
    </citation>
    <scope>NUCLEOTIDE SEQUENCE [LARGE SCALE GENOMIC DNA]</scope>
</reference>
<dbReference type="GO" id="GO:0034605">
    <property type="term" value="P:cellular response to heat"/>
    <property type="evidence" value="ECO:0007669"/>
    <property type="project" value="TreeGrafter"/>
</dbReference>
<dbReference type="GO" id="GO:0016887">
    <property type="term" value="F:ATP hydrolysis activity"/>
    <property type="evidence" value="ECO:0007669"/>
    <property type="project" value="InterPro"/>
</dbReference>
<dbReference type="PANTHER" id="PTHR11638:SF175">
    <property type="entry name" value="ATP-DEPENDENT CLP PROTEASE, ATP-BINDING SUBUNIT CLPC"/>
    <property type="match status" value="1"/>
</dbReference>
<feature type="domain" description="Clp ATPase C-terminal" evidence="6">
    <location>
        <begin position="762"/>
        <end position="847"/>
    </location>
</feature>
<dbReference type="GO" id="GO:0005737">
    <property type="term" value="C:cytoplasm"/>
    <property type="evidence" value="ECO:0007669"/>
    <property type="project" value="TreeGrafter"/>
</dbReference>
<gene>
    <name evidence="7" type="ORF">A3J30_02750</name>
</gene>
<dbReference type="Gene3D" id="1.10.8.60">
    <property type="match status" value="2"/>
</dbReference>
<dbReference type="InterPro" id="IPR027417">
    <property type="entry name" value="P-loop_NTPase"/>
</dbReference>
<dbReference type="EMBL" id="MHUL01000051">
    <property type="protein sequence ID" value="OHA75808.1"/>
    <property type="molecule type" value="Genomic_DNA"/>
</dbReference>
<protein>
    <recommendedName>
        <fullName evidence="9">Clp R domain-containing protein</fullName>
    </recommendedName>
</protein>
<dbReference type="SUPFAM" id="SSF52540">
    <property type="entry name" value="P-loop containing nucleoside triphosphate hydrolases"/>
    <property type="match status" value="2"/>
</dbReference>
<dbReference type="InterPro" id="IPR041546">
    <property type="entry name" value="ClpA/ClpB_AAA_lid"/>
</dbReference>
<accession>A0A1G2RTM7</accession>
<evidence type="ECO:0008006" key="9">
    <source>
        <dbReference type="Google" id="ProtNLM"/>
    </source>
</evidence>
<sequence>MASSFSFDITTSSLAPALWFDSYFRTALLRKIRKGTQWAFVLFLFLFLLAFVPGEGLVSPNVSRILLGLTMLTFAYGTAIFLLEQFGENLQRPSRQFGKDNLAEFLSFHALGASQSAIRHAKRKRFFATDSKLLLYFLLKESPSLKSVFFRMLLDPKDLHEAIEKELGSQPLRLRKEKGTAFAPDFQETIHGAIERARVQGRERAEVEDVLATLSETDALLKRYLIERNFLPERDVPNVSEWHYQVRTRIEEQKKFWIKKNLRRKGALGKDWAAGYTITLDEFGYDLSKEVAALRFPRAVGHTQEKEMMERILSRQQTNNVLLVGDPGSGRKRLIQDLASKSALGECQNPLLNYKRVVELDLAHLLSSIQSLEEAEAILNEIFREVIAAGNLILVIDDLHNFVGGFAEQAAGRVNIAGVLSSYLRIPQFPFIAVTTFAGLHRYLEQNPSLLSYFEQVQVTELSQSETLLVLEETVPGFEAMYRKFISYPALQSIVSYADKYIQATPFPKKAVDLLDDAMTWLAQTSEKVLLPPHVARVVTERTQIPVGDIETTERETLLDLEALIHTRIVNQEEAVREVASALRRARAQVATRQGPMGSFLFLGPTGVGKTETAKALAAIYFGSESRIIRLDMSEFQNVQDTARLLGTPTQEGLLTTSVRQNPFSLVLLDELEKAHPNILNLFLQVLDEGHITDGMGRKTDFRHTIIIATSNAGYPLILQAIKRKTDFADLKIQMLEYLFHEGIYRPEFINRFDGVVLFTPLEPEHLLQIAGLMLEKLQRNMKEKGIELEITEKLKAKIAELGYDPTFGARNMRRVLQDKVENALAVALLSDAIKRGDRIALDPETFEVIKT</sequence>
<keyword evidence="4" id="KW-1133">Transmembrane helix</keyword>
<dbReference type="SMART" id="SM00382">
    <property type="entry name" value="AAA"/>
    <property type="match status" value="2"/>
</dbReference>
<dbReference type="CDD" id="cd00009">
    <property type="entry name" value="AAA"/>
    <property type="match status" value="1"/>
</dbReference>
<evidence type="ECO:0000256" key="4">
    <source>
        <dbReference type="SAM" id="Phobius"/>
    </source>
</evidence>
<feature type="domain" description="AAA+ ATPase" evidence="5">
    <location>
        <begin position="317"/>
        <end position="549"/>
    </location>
</feature>
<proteinExistence type="predicted"/>